<dbReference type="Proteomes" id="UP000266673">
    <property type="component" value="Unassembled WGS sequence"/>
</dbReference>
<keyword evidence="1" id="KW-0472">Membrane</keyword>
<sequence length="169" mass="19553">MSKFLVFWIEDLPGDEILEGIEFTYMFILSILLMLDIFFLASDSIMGNRKRLLKYYKVDMIKGILILVIACTYTYYVKHEAAHETFFGCYFLTNNPGCVMNIIGLTIIWFITAYYTIIGQLLWFLIKKSVQNIVETSGVDTGNPFLSVFESSRFADRGFQSSRLAVRRL</sequence>
<dbReference type="OrthoDB" id="10375408at2759"/>
<feature type="transmembrane region" description="Helical" evidence="1">
    <location>
        <begin position="20"/>
        <end position="40"/>
    </location>
</feature>
<evidence type="ECO:0000256" key="1">
    <source>
        <dbReference type="SAM" id="Phobius"/>
    </source>
</evidence>
<dbReference type="EMBL" id="QKWP01000457">
    <property type="protein sequence ID" value="RIB19712.1"/>
    <property type="molecule type" value="Genomic_DNA"/>
</dbReference>
<evidence type="ECO:0000313" key="3">
    <source>
        <dbReference type="Proteomes" id="UP000266673"/>
    </source>
</evidence>
<keyword evidence="1" id="KW-0812">Transmembrane</keyword>
<keyword evidence="3" id="KW-1185">Reference proteome</keyword>
<comment type="caution">
    <text evidence="2">The sequence shown here is derived from an EMBL/GenBank/DDBJ whole genome shotgun (WGS) entry which is preliminary data.</text>
</comment>
<evidence type="ECO:0000313" key="2">
    <source>
        <dbReference type="EMBL" id="RIB19712.1"/>
    </source>
</evidence>
<feature type="transmembrane region" description="Helical" evidence="1">
    <location>
        <begin position="102"/>
        <end position="126"/>
    </location>
</feature>
<proteinExistence type="predicted"/>
<feature type="transmembrane region" description="Helical" evidence="1">
    <location>
        <begin position="60"/>
        <end position="77"/>
    </location>
</feature>
<name>A0A397VCH0_9GLOM</name>
<protein>
    <submittedName>
        <fullName evidence="2">Uncharacterized protein</fullName>
    </submittedName>
</protein>
<gene>
    <name evidence="2" type="ORF">C2G38_2082438</name>
</gene>
<organism evidence="2 3">
    <name type="scientific">Gigaspora rosea</name>
    <dbReference type="NCBI Taxonomy" id="44941"/>
    <lineage>
        <taxon>Eukaryota</taxon>
        <taxon>Fungi</taxon>
        <taxon>Fungi incertae sedis</taxon>
        <taxon>Mucoromycota</taxon>
        <taxon>Glomeromycotina</taxon>
        <taxon>Glomeromycetes</taxon>
        <taxon>Diversisporales</taxon>
        <taxon>Gigasporaceae</taxon>
        <taxon>Gigaspora</taxon>
    </lineage>
</organism>
<dbReference type="AlphaFoldDB" id="A0A397VCH0"/>
<reference evidence="2 3" key="1">
    <citation type="submission" date="2018-06" db="EMBL/GenBank/DDBJ databases">
        <title>Comparative genomics reveals the genomic features of Rhizophagus irregularis, R. cerebriforme, R. diaphanum and Gigaspora rosea, and their symbiotic lifestyle signature.</title>
        <authorList>
            <person name="Morin E."/>
            <person name="San Clemente H."/>
            <person name="Chen E.C.H."/>
            <person name="De La Providencia I."/>
            <person name="Hainaut M."/>
            <person name="Kuo A."/>
            <person name="Kohler A."/>
            <person name="Murat C."/>
            <person name="Tang N."/>
            <person name="Roy S."/>
            <person name="Loubradou J."/>
            <person name="Henrissat B."/>
            <person name="Grigoriev I.V."/>
            <person name="Corradi N."/>
            <person name="Roux C."/>
            <person name="Martin F.M."/>
        </authorList>
    </citation>
    <scope>NUCLEOTIDE SEQUENCE [LARGE SCALE GENOMIC DNA]</scope>
    <source>
        <strain evidence="2 3">DAOM 194757</strain>
    </source>
</reference>
<accession>A0A397VCH0</accession>
<keyword evidence="1" id="KW-1133">Transmembrane helix</keyword>